<dbReference type="EMBL" id="SACL01000010">
    <property type="protein sequence ID" value="RVT91519.1"/>
    <property type="molecule type" value="Genomic_DNA"/>
</dbReference>
<dbReference type="InterPro" id="IPR013538">
    <property type="entry name" value="ASHA1/2-like_C"/>
</dbReference>
<gene>
    <name evidence="3" type="ORF">EOD42_21345</name>
</gene>
<comment type="similarity">
    <text evidence="1">Belongs to the AHA1 family.</text>
</comment>
<comment type="caution">
    <text evidence="3">The sequence shown here is derived from an EMBL/GenBank/DDBJ whole genome shotgun (WGS) entry which is preliminary data.</text>
</comment>
<evidence type="ECO:0000259" key="2">
    <source>
        <dbReference type="Pfam" id="PF08327"/>
    </source>
</evidence>
<protein>
    <submittedName>
        <fullName evidence="3">SRPBCC domain-containing protein</fullName>
    </submittedName>
</protein>
<dbReference type="InterPro" id="IPR023393">
    <property type="entry name" value="START-like_dom_sf"/>
</dbReference>
<dbReference type="CDD" id="cd07814">
    <property type="entry name" value="SRPBCC_CalC_Aha1-like"/>
    <property type="match status" value="1"/>
</dbReference>
<dbReference type="Proteomes" id="UP000282957">
    <property type="component" value="Unassembled WGS sequence"/>
</dbReference>
<evidence type="ECO:0000313" key="4">
    <source>
        <dbReference type="Proteomes" id="UP000282957"/>
    </source>
</evidence>
<evidence type="ECO:0000313" key="3">
    <source>
        <dbReference type="EMBL" id="RVT91519.1"/>
    </source>
</evidence>
<keyword evidence="4" id="KW-1185">Reference proteome</keyword>
<reference evidence="3 4" key="1">
    <citation type="submission" date="2019-01" db="EMBL/GenBank/DDBJ databases">
        <authorList>
            <person name="Chen W.-M."/>
        </authorList>
    </citation>
    <scope>NUCLEOTIDE SEQUENCE [LARGE SCALE GENOMIC DNA]</scope>
    <source>
        <strain evidence="3 4">CCP-6</strain>
    </source>
</reference>
<evidence type="ECO:0000256" key="1">
    <source>
        <dbReference type="ARBA" id="ARBA00006817"/>
    </source>
</evidence>
<accession>A0A437M1D0</accession>
<name>A0A437M1D0_9PROT</name>
<dbReference type="OrthoDB" id="9805228at2"/>
<proteinExistence type="inferred from homology"/>
<dbReference type="Gene3D" id="3.30.530.20">
    <property type="match status" value="1"/>
</dbReference>
<dbReference type="Pfam" id="PF08327">
    <property type="entry name" value="AHSA1"/>
    <property type="match status" value="1"/>
</dbReference>
<organism evidence="3 4">
    <name type="scientific">Rhodovarius crocodyli</name>
    <dbReference type="NCBI Taxonomy" id="1979269"/>
    <lineage>
        <taxon>Bacteria</taxon>
        <taxon>Pseudomonadati</taxon>
        <taxon>Pseudomonadota</taxon>
        <taxon>Alphaproteobacteria</taxon>
        <taxon>Acetobacterales</taxon>
        <taxon>Roseomonadaceae</taxon>
        <taxon>Rhodovarius</taxon>
    </lineage>
</organism>
<dbReference type="AlphaFoldDB" id="A0A437M1D0"/>
<dbReference type="RefSeq" id="WP_127789622.1">
    <property type="nucleotide sequence ID" value="NZ_SACL01000010.1"/>
</dbReference>
<feature type="domain" description="Activator of Hsp90 ATPase homologue 1/2-like C-terminal" evidence="2">
    <location>
        <begin position="14"/>
        <end position="140"/>
    </location>
</feature>
<sequence length="146" mass="16481">MNGHGFTLVRRIRAPMPHVWQAFTDPALLMQWFGPHRVQATAAEIDLRPGGRFAVDMLENNGDRHRIGGEYREVTPETRLAFTWAWHSMPDRVSHVAVDFRPWSGGTEVTLVHDGFANAETTGNHTSGWTQSFERLQALFPEGDDA</sequence>
<dbReference type="SUPFAM" id="SSF55961">
    <property type="entry name" value="Bet v1-like"/>
    <property type="match status" value="1"/>
</dbReference>